<dbReference type="EMBL" id="JAUSQZ010000001">
    <property type="protein sequence ID" value="MDP9824446.1"/>
    <property type="molecule type" value="Genomic_DNA"/>
</dbReference>
<keyword evidence="7" id="KW-1185">Reference proteome</keyword>
<protein>
    <submittedName>
        <fullName evidence="6">AcrR family transcriptional regulator</fullName>
    </submittedName>
</protein>
<comment type="caution">
    <text evidence="6">The sequence shown here is derived from an EMBL/GenBank/DDBJ whole genome shotgun (WGS) entry which is preliminary data.</text>
</comment>
<evidence type="ECO:0000313" key="6">
    <source>
        <dbReference type="EMBL" id="MDP9824446.1"/>
    </source>
</evidence>
<dbReference type="PROSITE" id="PS50977">
    <property type="entry name" value="HTH_TETR_2"/>
    <property type="match status" value="1"/>
</dbReference>
<dbReference type="PROSITE" id="PS01081">
    <property type="entry name" value="HTH_TETR_1"/>
    <property type="match status" value="1"/>
</dbReference>
<keyword evidence="3" id="KW-0804">Transcription</keyword>
<keyword evidence="2 4" id="KW-0238">DNA-binding</keyword>
<accession>A0ABT9NVU6</accession>
<dbReference type="InterPro" id="IPR023772">
    <property type="entry name" value="DNA-bd_HTH_TetR-type_CS"/>
</dbReference>
<dbReference type="PANTHER" id="PTHR30055">
    <property type="entry name" value="HTH-TYPE TRANSCRIPTIONAL REGULATOR RUTR"/>
    <property type="match status" value="1"/>
</dbReference>
<dbReference type="InterPro" id="IPR001647">
    <property type="entry name" value="HTH_TetR"/>
</dbReference>
<sequence length="197" mass="21579">MARTVDPARHQARRLQIIDAALTRFAQDGYDRATTTSICRTAGIGSGTFFHYFPTKRAVLLAVLDLGTAETAQWFEAQAGRADALQVVTDFAAHHADDCTDPRVAGFVQAVGAVMTEHDVAAALARDEDVLHLGLLPWVRAAAEAGEARRDRAPEQLTAWVTVLLNGYLDRLAGQRAFDARAEKDMLLDTVRRLLRP</sequence>
<feature type="DNA-binding region" description="H-T-H motif" evidence="4">
    <location>
        <begin position="34"/>
        <end position="53"/>
    </location>
</feature>
<dbReference type="Pfam" id="PF00440">
    <property type="entry name" value="TetR_N"/>
    <property type="match status" value="1"/>
</dbReference>
<dbReference type="RefSeq" id="WP_307237022.1">
    <property type="nucleotide sequence ID" value="NZ_JAUSQZ010000001.1"/>
</dbReference>
<organism evidence="6 7">
    <name type="scientific">Kineosporia succinea</name>
    <dbReference type="NCBI Taxonomy" id="84632"/>
    <lineage>
        <taxon>Bacteria</taxon>
        <taxon>Bacillati</taxon>
        <taxon>Actinomycetota</taxon>
        <taxon>Actinomycetes</taxon>
        <taxon>Kineosporiales</taxon>
        <taxon>Kineosporiaceae</taxon>
        <taxon>Kineosporia</taxon>
    </lineage>
</organism>
<dbReference type="SUPFAM" id="SSF46689">
    <property type="entry name" value="Homeodomain-like"/>
    <property type="match status" value="1"/>
</dbReference>
<dbReference type="Proteomes" id="UP001235712">
    <property type="component" value="Unassembled WGS sequence"/>
</dbReference>
<evidence type="ECO:0000313" key="7">
    <source>
        <dbReference type="Proteomes" id="UP001235712"/>
    </source>
</evidence>
<evidence type="ECO:0000256" key="4">
    <source>
        <dbReference type="PROSITE-ProRule" id="PRU00335"/>
    </source>
</evidence>
<evidence type="ECO:0000256" key="1">
    <source>
        <dbReference type="ARBA" id="ARBA00023015"/>
    </source>
</evidence>
<evidence type="ECO:0000259" key="5">
    <source>
        <dbReference type="PROSITE" id="PS50977"/>
    </source>
</evidence>
<evidence type="ECO:0000256" key="3">
    <source>
        <dbReference type="ARBA" id="ARBA00023163"/>
    </source>
</evidence>
<dbReference type="InterPro" id="IPR050109">
    <property type="entry name" value="HTH-type_TetR-like_transc_reg"/>
</dbReference>
<dbReference type="PANTHER" id="PTHR30055:SF234">
    <property type="entry name" value="HTH-TYPE TRANSCRIPTIONAL REGULATOR BETI"/>
    <property type="match status" value="1"/>
</dbReference>
<dbReference type="InterPro" id="IPR009057">
    <property type="entry name" value="Homeodomain-like_sf"/>
</dbReference>
<dbReference type="PRINTS" id="PR00455">
    <property type="entry name" value="HTHTETR"/>
</dbReference>
<dbReference type="Gene3D" id="1.10.357.10">
    <property type="entry name" value="Tetracycline Repressor, domain 2"/>
    <property type="match status" value="1"/>
</dbReference>
<reference evidence="6 7" key="1">
    <citation type="submission" date="2023-07" db="EMBL/GenBank/DDBJ databases">
        <title>Sequencing the genomes of 1000 actinobacteria strains.</title>
        <authorList>
            <person name="Klenk H.-P."/>
        </authorList>
    </citation>
    <scope>NUCLEOTIDE SEQUENCE [LARGE SCALE GENOMIC DNA]</scope>
    <source>
        <strain evidence="6 7">DSM 44388</strain>
    </source>
</reference>
<evidence type="ECO:0000256" key="2">
    <source>
        <dbReference type="ARBA" id="ARBA00023125"/>
    </source>
</evidence>
<name>A0ABT9NVU6_9ACTN</name>
<feature type="domain" description="HTH tetR-type" evidence="5">
    <location>
        <begin position="11"/>
        <end position="71"/>
    </location>
</feature>
<proteinExistence type="predicted"/>
<gene>
    <name evidence="6" type="ORF">J2S57_000195</name>
</gene>
<keyword evidence="1" id="KW-0805">Transcription regulation</keyword>